<dbReference type="AlphaFoldDB" id="A0A173Y443"/>
<dbReference type="InterPro" id="IPR020256">
    <property type="entry name" value="Spore_coat_CotJA"/>
</dbReference>
<evidence type="ECO:0000313" key="4">
    <source>
        <dbReference type="Proteomes" id="UP000095380"/>
    </source>
</evidence>
<gene>
    <name evidence="3" type="ORF">ERS852408_02455</name>
    <name evidence="2" type="ORF">ERS852423_00847</name>
    <name evidence="1" type="ORF">ERS852573_02238</name>
</gene>
<dbReference type="Proteomes" id="UP000095597">
    <property type="component" value="Unassembled WGS sequence"/>
</dbReference>
<evidence type="ECO:0000313" key="3">
    <source>
        <dbReference type="EMBL" id="CUO56827.1"/>
    </source>
</evidence>
<dbReference type="EMBL" id="CYYY01000003">
    <property type="protein sequence ID" value="CUN57705.1"/>
    <property type="molecule type" value="Genomic_DNA"/>
</dbReference>
<evidence type="ECO:0000313" key="1">
    <source>
        <dbReference type="EMBL" id="CUN16634.1"/>
    </source>
</evidence>
<dbReference type="RefSeq" id="WP_022414989.1">
    <property type="nucleotide sequence ID" value="NZ_CABIWY010000003.1"/>
</dbReference>
<dbReference type="Proteomes" id="UP000095380">
    <property type="component" value="Unassembled WGS sequence"/>
</dbReference>
<proteinExistence type="predicted"/>
<dbReference type="EMBL" id="CYXO01000014">
    <property type="protein sequence ID" value="CUN16634.1"/>
    <property type="molecule type" value="Genomic_DNA"/>
</dbReference>
<sequence length="96" mass="10844">MPNYRYNTPDYMRQNNSNGCHVGGSRTMPASVSPSTPSRSCCNIHEHDKLSGLPIAMAYVPWQEWRSLYEVEKGFRCGTIFAELNLPFCWKGGAAR</sequence>
<organism evidence="2 5">
    <name type="scientific">Dorea longicatena</name>
    <dbReference type="NCBI Taxonomy" id="88431"/>
    <lineage>
        <taxon>Bacteria</taxon>
        <taxon>Bacillati</taxon>
        <taxon>Bacillota</taxon>
        <taxon>Clostridia</taxon>
        <taxon>Lachnospirales</taxon>
        <taxon>Lachnospiraceae</taxon>
        <taxon>Dorea</taxon>
    </lineage>
</organism>
<dbReference type="GeneID" id="93138203"/>
<accession>A0A173Y443</accession>
<dbReference type="Pfam" id="PF11007">
    <property type="entry name" value="CotJA"/>
    <property type="match status" value="1"/>
</dbReference>
<evidence type="ECO:0000313" key="6">
    <source>
        <dbReference type="Proteomes" id="UP000095597"/>
    </source>
</evidence>
<evidence type="ECO:0000313" key="5">
    <source>
        <dbReference type="Proteomes" id="UP000095439"/>
    </source>
</evidence>
<reference evidence="4 5" key="1">
    <citation type="submission" date="2015-09" db="EMBL/GenBank/DDBJ databases">
        <authorList>
            <consortium name="Pathogen Informatics"/>
        </authorList>
    </citation>
    <scope>NUCLEOTIDE SEQUENCE [LARGE SCALE GENOMIC DNA]</scope>
    <source>
        <strain evidence="3 4">2789STDY5608851</strain>
        <strain evidence="2 5">2789STDY5608866</strain>
        <strain evidence="1 6">2789STDY5834961</strain>
    </source>
</reference>
<name>A0A173Y443_9FIRM</name>
<dbReference type="EMBL" id="CYYM01000019">
    <property type="protein sequence ID" value="CUO56827.1"/>
    <property type="molecule type" value="Genomic_DNA"/>
</dbReference>
<protein>
    <submittedName>
        <fullName evidence="2">Spore coat associated protein JA (CotJA)</fullName>
    </submittedName>
</protein>
<dbReference type="Proteomes" id="UP000095439">
    <property type="component" value="Unassembled WGS sequence"/>
</dbReference>
<evidence type="ECO:0000313" key="2">
    <source>
        <dbReference type="EMBL" id="CUN57705.1"/>
    </source>
</evidence>